<evidence type="ECO:0000313" key="2">
    <source>
        <dbReference type="Proteomes" id="UP000504634"/>
    </source>
</evidence>
<gene>
    <name evidence="3" type="primary">LOC115634003</name>
</gene>
<dbReference type="SMART" id="SM00714">
    <property type="entry name" value="LITAF"/>
    <property type="match status" value="1"/>
</dbReference>
<sequence length="167" mass="18684">MAVDEPQVVAIKIKTEPIVKPIQLVDIGFLQRESTYVNCPACERAGSSVVQLEAVTCLQRLLGLTKLFKTWRGRTDINHYCSNCGCYIGRFVPVGCSERCISRSAKRMAAVDDMTLKTKPRDCAQTVQKSRERVLAKRAQERAEKQAKREQQQTTVVTVELAPQAKA</sequence>
<feature type="domain" description="LITAF" evidence="1">
    <location>
        <begin position="34"/>
        <end position="93"/>
    </location>
</feature>
<organism evidence="2 3">
    <name type="scientific">Drosophila lebanonensis</name>
    <name type="common">Fruit fly</name>
    <name type="synonym">Scaptodrosophila lebanonensis</name>
    <dbReference type="NCBI Taxonomy" id="7225"/>
    <lineage>
        <taxon>Eukaryota</taxon>
        <taxon>Metazoa</taxon>
        <taxon>Ecdysozoa</taxon>
        <taxon>Arthropoda</taxon>
        <taxon>Hexapoda</taxon>
        <taxon>Insecta</taxon>
        <taxon>Pterygota</taxon>
        <taxon>Neoptera</taxon>
        <taxon>Endopterygota</taxon>
        <taxon>Diptera</taxon>
        <taxon>Brachycera</taxon>
        <taxon>Muscomorpha</taxon>
        <taxon>Ephydroidea</taxon>
        <taxon>Drosophilidae</taxon>
        <taxon>Scaptodrosophila</taxon>
    </lineage>
</organism>
<accession>A0A6J2UJK5</accession>
<protein>
    <submittedName>
        <fullName evidence="3">Uncharacterized protein LOC115634003</fullName>
    </submittedName>
</protein>
<reference evidence="3" key="1">
    <citation type="submission" date="2025-08" db="UniProtKB">
        <authorList>
            <consortium name="RefSeq"/>
        </authorList>
    </citation>
    <scope>IDENTIFICATION</scope>
    <source>
        <strain evidence="3">11010-0011.00</strain>
        <tissue evidence="3">Whole body</tissue>
    </source>
</reference>
<proteinExistence type="predicted"/>
<dbReference type="AlphaFoldDB" id="A0A6J2UJK5"/>
<dbReference type="Proteomes" id="UP000504634">
    <property type="component" value="Unplaced"/>
</dbReference>
<evidence type="ECO:0000313" key="3">
    <source>
        <dbReference type="RefSeq" id="XP_030387387.1"/>
    </source>
</evidence>
<dbReference type="InterPro" id="IPR006629">
    <property type="entry name" value="LITAF"/>
</dbReference>
<dbReference type="RefSeq" id="XP_030387387.1">
    <property type="nucleotide sequence ID" value="XM_030531527.1"/>
</dbReference>
<dbReference type="OrthoDB" id="8053264at2759"/>
<name>A0A6J2UJK5_DROLE</name>
<keyword evidence="2" id="KW-1185">Reference proteome</keyword>
<evidence type="ECO:0000259" key="1">
    <source>
        <dbReference type="SMART" id="SM00714"/>
    </source>
</evidence>
<dbReference type="GeneID" id="115634003"/>